<gene>
    <name evidence="9" type="primary">LOC100373954</name>
</gene>
<evidence type="ECO:0000256" key="6">
    <source>
        <dbReference type="SAM" id="Phobius"/>
    </source>
</evidence>
<evidence type="ECO:0000313" key="9">
    <source>
        <dbReference type="RefSeq" id="XP_002732458.1"/>
    </source>
</evidence>
<feature type="signal peptide" evidence="7">
    <location>
        <begin position="1"/>
        <end position="20"/>
    </location>
</feature>
<keyword evidence="5 6" id="KW-0472">Membrane</keyword>
<dbReference type="RefSeq" id="XP_002732458.1">
    <property type="nucleotide sequence ID" value="XM_002732412.2"/>
</dbReference>
<accession>A0ABM0GLC2</accession>
<feature type="chain" id="PRO_5047393399" evidence="7">
    <location>
        <begin position="21"/>
        <end position="133"/>
    </location>
</feature>
<dbReference type="InterPro" id="IPR040399">
    <property type="entry name" value="TMEM35A/B"/>
</dbReference>
<dbReference type="InterPro" id="IPR032808">
    <property type="entry name" value="DoxX"/>
</dbReference>
<organism evidence="8 9">
    <name type="scientific">Saccoglossus kowalevskii</name>
    <name type="common">Acorn worm</name>
    <dbReference type="NCBI Taxonomy" id="10224"/>
    <lineage>
        <taxon>Eukaryota</taxon>
        <taxon>Metazoa</taxon>
        <taxon>Hemichordata</taxon>
        <taxon>Enteropneusta</taxon>
        <taxon>Harrimaniidae</taxon>
        <taxon>Saccoglossus</taxon>
    </lineage>
</organism>
<feature type="transmembrane region" description="Helical" evidence="6">
    <location>
        <begin position="83"/>
        <end position="103"/>
    </location>
</feature>
<feature type="transmembrane region" description="Helical" evidence="6">
    <location>
        <begin position="56"/>
        <end position="76"/>
    </location>
</feature>
<protein>
    <submittedName>
        <fullName evidence="9">Uncharacterized protein ZMYM6NB-like</fullName>
    </submittedName>
</protein>
<keyword evidence="7" id="KW-0732">Signal</keyword>
<dbReference type="Pfam" id="PF07681">
    <property type="entry name" value="DoxX"/>
    <property type="match status" value="1"/>
</dbReference>
<evidence type="ECO:0000256" key="2">
    <source>
        <dbReference type="ARBA" id="ARBA00006679"/>
    </source>
</evidence>
<evidence type="ECO:0000256" key="4">
    <source>
        <dbReference type="ARBA" id="ARBA00022989"/>
    </source>
</evidence>
<evidence type="ECO:0000256" key="7">
    <source>
        <dbReference type="SAM" id="SignalP"/>
    </source>
</evidence>
<sequence length="133" mass="14511">MGVFRYVVYALGVLFIVAGGSKLCPAGVMHEEMTKAFVRFSTVFPLLRFDIKPEPAMYQFVVGIVETVGGLILLVGPLRLKKFTALLLIVIMAGATFTLQQLHEPPAQIAFPVVIGLTLIGILCQCEVKSKED</sequence>
<evidence type="ECO:0000256" key="3">
    <source>
        <dbReference type="ARBA" id="ARBA00022692"/>
    </source>
</evidence>
<proteinExistence type="inferred from homology"/>
<keyword evidence="8" id="KW-1185">Reference proteome</keyword>
<comment type="subcellular location">
    <subcellularLocation>
        <location evidence="1">Membrane</location>
        <topology evidence="1">Multi-pass membrane protein</topology>
    </subcellularLocation>
</comment>
<evidence type="ECO:0000256" key="1">
    <source>
        <dbReference type="ARBA" id="ARBA00004141"/>
    </source>
</evidence>
<dbReference type="Proteomes" id="UP000694865">
    <property type="component" value="Unplaced"/>
</dbReference>
<dbReference type="PANTHER" id="PTHR13163:SF2">
    <property type="entry name" value="TRANSMEMBRANE PROTEIN 35B"/>
    <property type="match status" value="1"/>
</dbReference>
<keyword evidence="3 6" id="KW-0812">Transmembrane</keyword>
<keyword evidence="4 6" id="KW-1133">Transmembrane helix</keyword>
<dbReference type="PANTHER" id="PTHR13163">
    <property type="entry name" value="SPINAL CORD EXPRESSION PROTEIN 4"/>
    <property type="match status" value="1"/>
</dbReference>
<evidence type="ECO:0000313" key="8">
    <source>
        <dbReference type="Proteomes" id="UP000694865"/>
    </source>
</evidence>
<name>A0ABM0GLC2_SACKO</name>
<dbReference type="GeneID" id="100373954"/>
<evidence type="ECO:0000256" key="5">
    <source>
        <dbReference type="ARBA" id="ARBA00023136"/>
    </source>
</evidence>
<reference evidence="9" key="1">
    <citation type="submission" date="2025-08" db="UniProtKB">
        <authorList>
            <consortium name="RefSeq"/>
        </authorList>
    </citation>
    <scope>IDENTIFICATION</scope>
    <source>
        <tissue evidence="9">Testes</tissue>
    </source>
</reference>
<feature type="transmembrane region" description="Helical" evidence="6">
    <location>
        <begin position="109"/>
        <end position="128"/>
    </location>
</feature>
<comment type="similarity">
    <text evidence="2">Belongs to the DoxX family.</text>
</comment>